<name>A0ABV8YQN0_9ACTN</name>
<dbReference type="RefSeq" id="WP_386343716.1">
    <property type="nucleotide sequence ID" value="NZ_JBHSFG010000031.1"/>
</dbReference>
<evidence type="ECO:0000313" key="1">
    <source>
        <dbReference type="EMBL" id="MFC4466877.1"/>
    </source>
</evidence>
<comment type="caution">
    <text evidence="1">The sequence shown here is derived from an EMBL/GenBank/DDBJ whole genome shotgun (WGS) entry which is preliminary data.</text>
</comment>
<sequence length="42" mass="4869">MAPGWAARRLTGDRITDIHVFQDTERLFPHFNLPPHIGEQEV</sequence>
<organism evidence="1 2">
    <name type="scientific">Streptomyces xiangluensis</name>
    <dbReference type="NCBI Taxonomy" id="2665720"/>
    <lineage>
        <taxon>Bacteria</taxon>
        <taxon>Bacillati</taxon>
        <taxon>Actinomycetota</taxon>
        <taxon>Actinomycetes</taxon>
        <taxon>Kitasatosporales</taxon>
        <taxon>Streptomycetaceae</taxon>
        <taxon>Streptomyces</taxon>
    </lineage>
</organism>
<dbReference type="Proteomes" id="UP001596012">
    <property type="component" value="Unassembled WGS sequence"/>
</dbReference>
<protein>
    <submittedName>
        <fullName evidence="1">Uncharacterized protein</fullName>
    </submittedName>
</protein>
<keyword evidence="2" id="KW-1185">Reference proteome</keyword>
<proteinExistence type="predicted"/>
<accession>A0ABV8YQN0</accession>
<evidence type="ECO:0000313" key="2">
    <source>
        <dbReference type="Proteomes" id="UP001596012"/>
    </source>
</evidence>
<dbReference type="EMBL" id="JBHSFG010000031">
    <property type="protein sequence ID" value="MFC4466877.1"/>
    <property type="molecule type" value="Genomic_DNA"/>
</dbReference>
<reference evidence="2" key="1">
    <citation type="journal article" date="2019" name="Int. J. Syst. Evol. Microbiol.">
        <title>The Global Catalogue of Microorganisms (GCM) 10K type strain sequencing project: providing services to taxonomists for standard genome sequencing and annotation.</title>
        <authorList>
            <consortium name="The Broad Institute Genomics Platform"/>
            <consortium name="The Broad Institute Genome Sequencing Center for Infectious Disease"/>
            <person name="Wu L."/>
            <person name="Ma J."/>
        </authorList>
    </citation>
    <scope>NUCLEOTIDE SEQUENCE [LARGE SCALE GENOMIC DNA]</scope>
    <source>
        <strain evidence="2">DT43</strain>
    </source>
</reference>
<gene>
    <name evidence="1" type="ORF">ACFPH6_20490</name>
</gene>